<dbReference type="GO" id="GO:0004190">
    <property type="term" value="F:aspartic-type endopeptidase activity"/>
    <property type="evidence" value="ECO:0007669"/>
    <property type="project" value="InterPro"/>
</dbReference>
<name>A0A951QC55_9CYAN</name>
<organism evidence="3 4">
    <name type="scientific">Drouetiella hepatica Uher 2000/2452</name>
    <dbReference type="NCBI Taxonomy" id="904376"/>
    <lineage>
        <taxon>Bacteria</taxon>
        <taxon>Bacillati</taxon>
        <taxon>Cyanobacteriota</taxon>
        <taxon>Cyanophyceae</taxon>
        <taxon>Oculatellales</taxon>
        <taxon>Oculatellaceae</taxon>
        <taxon>Drouetiella</taxon>
    </lineage>
</organism>
<dbReference type="Gene3D" id="2.40.70.10">
    <property type="entry name" value="Acid Proteases"/>
    <property type="match status" value="1"/>
</dbReference>
<keyword evidence="1" id="KW-0378">Hydrolase</keyword>
<reference evidence="3" key="2">
    <citation type="journal article" date="2022" name="Microbiol. Resour. Announc.">
        <title>Metagenome Sequencing to Explore Phylogenomics of Terrestrial Cyanobacteria.</title>
        <authorList>
            <person name="Ward R.D."/>
            <person name="Stajich J.E."/>
            <person name="Johansen J.R."/>
            <person name="Huntemann M."/>
            <person name="Clum A."/>
            <person name="Foster B."/>
            <person name="Foster B."/>
            <person name="Roux S."/>
            <person name="Palaniappan K."/>
            <person name="Varghese N."/>
            <person name="Mukherjee S."/>
            <person name="Reddy T.B.K."/>
            <person name="Daum C."/>
            <person name="Copeland A."/>
            <person name="Chen I.A."/>
            <person name="Ivanova N.N."/>
            <person name="Kyrpides N.C."/>
            <person name="Shapiro N."/>
            <person name="Eloe-Fadrosh E.A."/>
            <person name="Pietrasiak N."/>
        </authorList>
    </citation>
    <scope>NUCLEOTIDE SEQUENCE</scope>
    <source>
        <strain evidence="3">UHER 2000/2452</strain>
    </source>
</reference>
<dbReference type="InterPro" id="IPR001995">
    <property type="entry name" value="Peptidase_A2_cat"/>
</dbReference>
<comment type="caution">
    <text evidence="3">The sequence shown here is derived from an EMBL/GenBank/DDBJ whole genome shotgun (WGS) entry which is preliminary data.</text>
</comment>
<dbReference type="Proteomes" id="UP000757435">
    <property type="component" value="Unassembled WGS sequence"/>
</dbReference>
<evidence type="ECO:0000313" key="4">
    <source>
        <dbReference type="Proteomes" id="UP000757435"/>
    </source>
</evidence>
<evidence type="ECO:0000313" key="3">
    <source>
        <dbReference type="EMBL" id="MBW4658653.1"/>
    </source>
</evidence>
<reference evidence="3" key="1">
    <citation type="submission" date="2021-05" db="EMBL/GenBank/DDBJ databases">
        <authorList>
            <person name="Pietrasiak N."/>
            <person name="Ward R."/>
            <person name="Stajich J.E."/>
            <person name="Kurbessoian T."/>
        </authorList>
    </citation>
    <scope>NUCLEOTIDE SEQUENCE</scope>
    <source>
        <strain evidence="3">UHER 2000/2452</strain>
    </source>
</reference>
<dbReference type="GO" id="GO:0006508">
    <property type="term" value="P:proteolysis"/>
    <property type="evidence" value="ECO:0007669"/>
    <property type="project" value="InterPro"/>
</dbReference>
<proteinExistence type="predicted"/>
<dbReference type="SUPFAM" id="SSF50630">
    <property type="entry name" value="Acid proteases"/>
    <property type="match status" value="1"/>
</dbReference>
<feature type="domain" description="Peptidase A2" evidence="2">
    <location>
        <begin position="28"/>
        <end position="101"/>
    </location>
</feature>
<evidence type="ECO:0000259" key="2">
    <source>
        <dbReference type="PROSITE" id="PS50175"/>
    </source>
</evidence>
<protein>
    <recommendedName>
        <fullName evidence="2">Peptidase A2 domain-containing protein</fullName>
    </recommendedName>
</protein>
<sequence length="145" mass="16149">MNSKIPSVPYVALELKSIENPEFKVLIDNALLDTGSCITLIPLGLLEEVEARPTGSNEVINGISGELIVRNYWTTVVFNGCEISLTARAWNGEVTIIGRDLINRYRIDFNGPNEKLTIHTGGDQSRSWLGRFLSTLFTLFSYLTI</sequence>
<dbReference type="AlphaFoldDB" id="A0A951QC55"/>
<gene>
    <name evidence="3" type="ORF">KME15_08265</name>
</gene>
<dbReference type="InterPro" id="IPR021109">
    <property type="entry name" value="Peptidase_aspartic_dom_sf"/>
</dbReference>
<dbReference type="EMBL" id="JAHHHD010000006">
    <property type="protein sequence ID" value="MBW4658653.1"/>
    <property type="molecule type" value="Genomic_DNA"/>
</dbReference>
<accession>A0A951QC55</accession>
<dbReference type="PROSITE" id="PS50175">
    <property type="entry name" value="ASP_PROT_RETROV"/>
    <property type="match status" value="1"/>
</dbReference>
<evidence type="ECO:0000256" key="1">
    <source>
        <dbReference type="ARBA" id="ARBA00022801"/>
    </source>
</evidence>